<keyword evidence="4 10" id="KW-0812">Transmembrane</keyword>
<dbReference type="InterPro" id="IPR004117">
    <property type="entry name" value="7tm6_olfct_rcpt"/>
</dbReference>
<keyword evidence="12" id="KW-1185">Reference proteome</keyword>
<sequence>MSLDIFEPKDKKSEDQTKTAMTYSKRIFYVYVVTCCSFGFLLGAGAIISKEGNALPFNFWYPFDKTHGIGYITALAYEALAISSNAMSHATIDCVVYSTLAFVRVQLSLLNEELRNLGSIQYSTAQSGIEHQIRYIAKHQAIKR</sequence>
<proteinExistence type="predicted"/>
<evidence type="ECO:0000256" key="6">
    <source>
        <dbReference type="ARBA" id="ARBA00022989"/>
    </source>
</evidence>
<evidence type="ECO:0000256" key="8">
    <source>
        <dbReference type="ARBA" id="ARBA00023170"/>
    </source>
</evidence>
<evidence type="ECO:0000256" key="7">
    <source>
        <dbReference type="ARBA" id="ARBA00023136"/>
    </source>
</evidence>
<feature type="transmembrane region" description="Helical" evidence="10">
    <location>
        <begin position="28"/>
        <end position="48"/>
    </location>
</feature>
<dbReference type="PANTHER" id="PTHR21137">
    <property type="entry name" value="ODORANT RECEPTOR"/>
    <property type="match status" value="1"/>
</dbReference>
<dbReference type="Proteomes" id="UP001458880">
    <property type="component" value="Unassembled WGS sequence"/>
</dbReference>
<dbReference type="GO" id="GO:0005886">
    <property type="term" value="C:plasma membrane"/>
    <property type="evidence" value="ECO:0007669"/>
    <property type="project" value="UniProtKB-SubCell"/>
</dbReference>
<keyword evidence="9" id="KW-0807">Transducer</keyword>
<keyword evidence="3" id="KW-0716">Sensory transduction</keyword>
<dbReference type="EMBL" id="JASPKY010000035">
    <property type="protein sequence ID" value="KAK9747015.1"/>
    <property type="molecule type" value="Genomic_DNA"/>
</dbReference>
<dbReference type="GO" id="GO:0007165">
    <property type="term" value="P:signal transduction"/>
    <property type="evidence" value="ECO:0007669"/>
    <property type="project" value="UniProtKB-KW"/>
</dbReference>
<dbReference type="PANTHER" id="PTHR21137:SF35">
    <property type="entry name" value="ODORANT RECEPTOR 19A-RELATED"/>
    <property type="match status" value="1"/>
</dbReference>
<keyword evidence="7 10" id="KW-0472">Membrane</keyword>
<dbReference type="AlphaFoldDB" id="A0AAW1ML72"/>
<protein>
    <submittedName>
        <fullName evidence="11">7tm Odorant receptor</fullName>
    </submittedName>
</protein>
<organism evidence="11 12">
    <name type="scientific">Popillia japonica</name>
    <name type="common">Japanese beetle</name>
    <dbReference type="NCBI Taxonomy" id="7064"/>
    <lineage>
        <taxon>Eukaryota</taxon>
        <taxon>Metazoa</taxon>
        <taxon>Ecdysozoa</taxon>
        <taxon>Arthropoda</taxon>
        <taxon>Hexapoda</taxon>
        <taxon>Insecta</taxon>
        <taxon>Pterygota</taxon>
        <taxon>Neoptera</taxon>
        <taxon>Endopterygota</taxon>
        <taxon>Coleoptera</taxon>
        <taxon>Polyphaga</taxon>
        <taxon>Scarabaeiformia</taxon>
        <taxon>Scarabaeidae</taxon>
        <taxon>Rutelinae</taxon>
        <taxon>Popillia</taxon>
    </lineage>
</organism>
<evidence type="ECO:0000256" key="5">
    <source>
        <dbReference type="ARBA" id="ARBA00022725"/>
    </source>
</evidence>
<dbReference type="Pfam" id="PF02949">
    <property type="entry name" value="7tm_6"/>
    <property type="match status" value="1"/>
</dbReference>
<evidence type="ECO:0000256" key="2">
    <source>
        <dbReference type="ARBA" id="ARBA00022475"/>
    </source>
</evidence>
<keyword evidence="2" id="KW-1003">Cell membrane</keyword>
<dbReference type="GO" id="GO:0004984">
    <property type="term" value="F:olfactory receptor activity"/>
    <property type="evidence" value="ECO:0007669"/>
    <property type="project" value="InterPro"/>
</dbReference>
<evidence type="ECO:0000256" key="9">
    <source>
        <dbReference type="ARBA" id="ARBA00023224"/>
    </source>
</evidence>
<reference evidence="11 12" key="1">
    <citation type="journal article" date="2024" name="BMC Genomics">
        <title>De novo assembly and annotation of Popillia japonica's genome with initial clues to its potential as an invasive pest.</title>
        <authorList>
            <person name="Cucini C."/>
            <person name="Boschi S."/>
            <person name="Funari R."/>
            <person name="Cardaioli E."/>
            <person name="Iannotti N."/>
            <person name="Marturano G."/>
            <person name="Paoli F."/>
            <person name="Bruttini M."/>
            <person name="Carapelli A."/>
            <person name="Frati F."/>
            <person name="Nardi F."/>
        </authorList>
    </citation>
    <scope>NUCLEOTIDE SEQUENCE [LARGE SCALE GENOMIC DNA]</scope>
    <source>
        <strain evidence="11">DMR45628</strain>
    </source>
</reference>
<evidence type="ECO:0000256" key="10">
    <source>
        <dbReference type="SAM" id="Phobius"/>
    </source>
</evidence>
<keyword evidence="5" id="KW-0552">Olfaction</keyword>
<comment type="caution">
    <text evidence="11">The sequence shown here is derived from an EMBL/GenBank/DDBJ whole genome shotgun (WGS) entry which is preliminary data.</text>
</comment>
<evidence type="ECO:0000256" key="3">
    <source>
        <dbReference type="ARBA" id="ARBA00022606"/>
    </source>
</evidence>
<name>A0AAW1ML72_POPJA</name>
<gene>
    <name evidence="11" type="ORF">QE152_g5711</name>
</gene>
<keyword evidence="6 10" id="KW-1133">Transmembrane helix</keyword>
<evidence type="ECO:0000256" key="4">
    <source>
        <dbReference type="ARBA" id="ARBA00022692"/>
    </source>
</evidence>
<comment type="subcellular location">
    <subcellularLocation>
        <location evidence="1">Cell membrane</location>
        <topology evidence="1">Multi-pass membrane protein</topology>
    </subcellularLocation>
</comment>
<keyword evidence="8 11" id="KW-0675">Receptor</keyword>
<evidence type="ECO:0000256" key="1">
    <source>
        <dbReference type="ARBA" id="ARBA00004651"/>
    </source>
</evidence>
<accession>A0AAW1ML72</accession>
<evidence type="ECO:0000313" key="12">
    <source>
        <dbReference type="Proteomes" id="UP001458880"/>
    </source>
</evidence>
<evidence type="ECO:0000313" key="11">
    <source>
        <dbReference type="EMBL" id="KAK9747015.1"/>
    </source>
</evidence>
<dbReference type="GO" id="GO:0005549">
    <property type="term" value="F:odorant binding"/>
    <property type="evidence" value="ECO:0007669"/>
    <property type="project" value="InterPro"/>
</dbReference>